<evidence type="ECO:0000313" key="4">
    <source>
        <dbReference type="Proteomes" id="UP000278222"/>
    </source>
</evidence>
<dbReference type="Proteomes" id="UP000278222">
    <property type="component" value="Unassembled WGS sequence"/>
</dbReference>
<accession>A0A3N1MF47</accession>
<gene>
    <name evidence="3" type="ORF">EDC65_0515</name>
</gene>
<dbReference type="OrthoDB" id="8448441at2"/>
<dbReference type="InterPro" id="IPR025240">
    <property type="entry name" value="DUF4189"/>
</dbReference>
<proteinExistence type="predicted"/>
<dbReference type="RefSeq" id="WP_123688108.1">
    <property type="nucleotide sequence ID" value="NZ_AP019700.1"/>
</dbReference>
<comment type="caution">
    <text evidence="3">The sequence shown here is derived from an EMBL/GenBank/DDBJ whole genome shotgun (WGS) entry which is preliminary data.</text>
</comment>
<keyword evidence="4" id="KW-1185">Reference proteome</keyword>
<organism evidence="3 4">
    <name type="scientific">Stella humosa</name>
    <dbReference type="NCBI Taxonomy" id="94"/>
    <lineage>
        <taxon>Bacteria</taxon>
        <taxon>Pseudomonadati</taxon>
        <taxon>Pseudomonadota</taxon>
        <taxon>Alphaproteobacteria</taxon>
        <taxon>Rhodospirillales</taxon>
        <taxon>Stellaceae</taxon>
        <taxon>Stella</taxon>
    </lineage>
</organism>
<feature type="domain" description="DUF4189" evidence="2">
    <location>
        <begin position="74"/>
        <end position="171"/>
    </location>
</feature>
<dbReference type="EMBL" id="RJKX01000011">
    <property type="protein sequence ID" value="ROQ01337.1"/>
    <property type="molecule type" value="Genomic_DNA"/>
</dbReference>
<feature type="chain" id="PRO_5018267815" evidence="1">
    <location>
        <begin position="23"/>
        <end position="173"/>
    </location>
</feature>
<dbReference type="Pfam" id="PF13827">
    <property type="entry name" value="DUF4189"/>
    <property type="match status" value="1"/>
</dbReference>
<evidence type="ECO:0000313" key="3">
    <source>
        <dbReference type="EMBL" id="ROQ01337.1"/>
    </source>
</evidence>
<name>A0A3N1MF47_9PROT</name>
<evidence type="ECO:0000256" key="1">
    <source>
        <dbReference type="SAM" id="SignalP"/>
    </source>
</evidence>
<evidence type="ECO:0000259" key="2">
    <source>
        <dbReference type="Pfam" id="PF13827"/>
    </source>
</evidence>
<protein>
    <submittedName>
        <fullName evidence="3">Uncharacterized protein DUF4189</fullName>
    </submittedName>
</protein>
<keyword evidence="1" id="KW-0732">Signal</keyword>
<dbReference type="AlphaFoldDB" id="A0A3N1MF47"/>
<reference evidence="3 4" key="1">
    <citation type="submission" date="2018-11" db="EMBL/GenBank/DDBJ databases">
        <title>Genomic Encyclopedia of Type Strains, Phase IV (KMG-IV): sequencing the most valuable type-strain genomes for metagenomic binning, comparative biology and taxonomic classification.</title>
        <authorList>
            <person name="Goeker M."/>
        </authorList>
    </citation>
    <scope>NUCLEOTIDE SEQUENCE [LARGE SCALE GENOMIC DNA]</scope>
    <source>
        <strain evidence="3 4">DSM 5900</strain>
    </source>
</reference>
<sequence>MAAIRSALLAVVLPLLASAALAQDCEIRCRTGCYGNSTADAWKCDEDRRSCIASCRSEQGSGSSGSSAPATRSFGAIAYSRAAGTHGYSYGRPSRAAAEATALGHCRRAGGRTGDCAVLTWFWNSCGALSVAGNGSYGADHGPDRAAAERGAARVCARFGGTDCRTVAWTCSR</sequence>
<feature type="signal peptide" evidence="1">
    <location>
        <begin position="1"/>
        <end position="22"/>
    </location>
</feature>